<keyword evidence="1" id="KW-0472">Membrane</keyword>
<feature type="transmembrane region" description="Helical" evidence="1">
    <location>
        <begin position="201"/>
        <end position="223"/>
    </location>
</feature>
<keyword evidence="1" id="KW-1133">Transmembrane helix</keyword>
<dbReference type="InterPro" id="IPR003675">
    <property type="entry name" value="Rce1/LyrA-like_dom"/>
</dbReference>
<accession>A0ABS8PG47</accession>
<dbReference type="PIRSF" id="PIRSF026622">
    <property type="entry name" value="Proteas_026622"/>
    <property type="match status" value="1"/>
</dbReference>
<keyword evidence="4" id="KW-1185">Reference proteome</keyword>
<reference evidence="3 4" key="1">
    <citation type="submission" date="2021-11" db="EMBL/GenBank/DDBJ databases">
        <title>Draft genome sequence of Actinomycetospora sp. SF1 isolated from the rhizosphere soil.</title>
        <authorList>
            <person name="Duangmal K."/>
            <person name="Chantavorakit T."/>
        </authorList>
    </citation>
    <scope>NUCLEOTIDE SEQUENCE [LARGE SCALE GENOMIC DNA]</scope>
    <source>
        <strain evidence="3 4">TBRC 5722</strain>
    </source>
</reference>
<organism evidence="3 4">
    <name type="scientific">Actinomycetospora endophytica</name>
    <dbReference type="NCBI Taxonomy" id="2291215"/>
    <lineage>
        <taxon>Bacteria</taxon>
        <taxon>Bacillati</taxon>
        <taxon>Actinomycetota</taxon>
        <taxon>Actinomycetes</taxon>
        <taxon>Pseudonocardiales</taxon>
        <taxon>Pseudonocardiaceae</taxon>
        <taxon>Actinomycetospora</taxon>
    </lineage>
</organism>
<keyword evidence="1" id="KW-0812">Transmembrane</keyword>
<feature type="transmembrane region" description="Helical" evidence="1">
    <location>
        <begin position="24"/>
        <end position="44"/>
    </location>
</feature>
<dbReference type="Pfam" id="PF02517">
    <property type="entry name" value="Rce1-like"/>
    <property type="match status" value="1"/>
</dbReference>
<sequence length="253" mass="25494">MTAPTLPAPAPTPDPTAGTAPRRVPAVVVLSAVAVVVAGGLVAWNNLLVPALPADPVVRMIANVVGVLVLVLAARAGGLTWRDLGLCPTTWSAGLRWGGAAVGIVALGYAVAFLLPATRPLLENPGVASSPTSAVVLRALLLIPVGTVLCEELAFRGVLHGLTERAWAGRWWAGRGAVFAVASAFAVWHLAGAVAAPAGGIPVLGVLVVLLVTATGGVVMSVVRRRTGSIFASIGIHLGTNVVGLVAVILATR</sequence>
<dbReference type="GO" id="GO:0006508">
    <property type="term" value="P:proteolysis"/>
    <property type="evidence" value="ECO:0007669"/>
    <property type="project" value="UniProtKB-KW"/>
</dbReference>
<keyword evidence="3" id="KW-0378">Hydrolase</keyword>
<feature type="transmembrane region" description="Helical" evidence="1">
    <location>
        <begin position="95"/>
        <end position="115"/>
    </location>
</feature>
<feature type="domain" description="CAAX prenyl protease 2/Lysostaphin resistance protein A-like" evidence="2">
    <location>
        <begin position="138"/>
        <end position="243"/>
    </location>
</feature>
<proteinExistence type="predicted"/>
<evidence type="ECO:0000313" key="3">
    <source>
        <dbReference type="EMBL" id="MCD2197241.1"/>
    </source>
</evidence>
<comment type="caution">
    <text evidence="3">The sequence shown here is derived from an EMBL/GenBank/DDBJ whole genome shotgun (WGS) entry which is preliminary data.</text>
</comment>
<name>A0ABS8PG47_9PSEU</name>
<dbReference type="RefSeq" id="WP_230739123.1">
    <property type="nucleotide sequence ID" value="NZ_JAJNDB010000007.1"/>
</dbReference>
<evidence type="ECO:0000259" key="2">
    <source>
        <dbReference type="Pfam" id="PF02517"/>
    </source>
</evidence>
<evidence type="ECO:0000256" key="1">
    <source>
        <dbReference type="SAM" id="Phobius"/>
    </source>
</evidence>
<dbReference type="EMBL" id="JAJNDB010000007">
    <property type="protein sequence ID" value="MCD2197241.1"/>
    <property type="molecule type" value="Genomic_DNA"/>
</dbReference>
<gene>
    <name evidence="3" type="ORF">LQ327_28100</name>
</gene>
<feature type="transmembrane region" description="Helical" evidence="1">
    <location>
        <begin position="56"/>
        <end position="74"/>
    </location>
</feature>
<dbReference type="EC" id="3.4.-.-" evidence="3"/>
<dbReference type="Proteomes" id="UP001199469">
    <property type="component" value="Unassembled WGS sequence"/>
</dbReference>
<dbReference type="InterPro" id="IPR015837">
    <property type="entry name" value="UCP026622_CAAX_protease"/>
</dbReference>
<feature type="transmembrane region" description="Helical" evidence="1">
    <location>
        <begin position="176"/>
        <end position="195"/>
    </location>
</feature>
<keyword evidence="3" id="KW-0645">Protease</keyword>
<protein>
    <submittedName>
        <fullName evidence="3">CPBP family glutamic-type intramembrane protease</fullName>
        <ecNumber evidence="3">3.4.-.-</ecNumber>
    </submittedName>
</protein>
<evidence type="ECO:0000313" key="4">
    <source>
        <dbReference type="Proteomes" id="UP001199469"/>
    </source>
</evidence>
<dbReference type="GO" id="GO:0008233">
    <property type="term" value="F:peptidase activity"/>
    <property type="evidence" value="ECO:0007669"/>
    <property type="project" value="UniProtKB-KW"/>
</dbReference>
<feature type="transmembrane region" description="Helical" evidence="1">
    <location>
        <begin position="230"/>
        <end position="251"/>
    </location>
</feature>